<evidence type="ECO:0000256" key="1">
    <source>
        <dbReference type="SAM" id="MobiDB-lite"/>
    </source>
</evidence>
<protein>
    <recommendedName>
        <fullName evidence="4">Protein kinase domain-containing protein</fullName>
    </recommendedName>
</protein>
<dbReference type="AlphaFoldDB" id="A0AAN6MG59"/>
<feature type="region of interest" description="Disordered" evidence="1">
    <location>
        <begin position="38"/>
        <end position="67"/>
    </location>
</feature>
<evidence type="ECO:0000313" key="2">
    <source>
        <dbReference type="EMBL" id="KAK3900226.1"/>
    </source>
</evidence>
<keyword evidence="3" id="KW-1185">Reference proteome</keyword>
<proteinExistence type="predicted"/>
<name>A0AAN6MG59_9PEZI</name>
<reference evidence="2" key="1">
    <citation type="journal article" date="2023" name="Mol. Phylogenet. Evol.">
        <title>Genome-scale phylogeny and comparative genomics of the fungal order Sordariales.</title>
        <authorList>
            <person name="Hensen N."/>
            <person name="Bonometti L."/>
            <person name="Westerberg I."/>
            <person name="Brannstrom I.O."/>
            <person name="Guillou S."/>
            <person name="Cros-Aarteil S."/>
            <person name="Calhoun S."/>
            <person name="Haridas S."/>
            <person name="Kuo A."/>
            <person name="Mondo S."/>
            <person name="Pangilinan J."/>
            <person name="Riley R."/>
            <person name="LaButti K."/>
            <person name="Andreopoulos B."/>
            <person name="Lipzen A."/>
            <person name="Chen C."/>
            <person name="Yan M."/>
            <person name="Daum C."/>
            <person name="Ng V."/>
            <person name="Clum A."/>
            <person name="Steindorff A."/>
            <person name="Ohm R.A."/>
            <person name="Martin F."/>
            <person name="Silar P."/>
            <person name="Natvig D.O."/>
            <person name="Lalanne C."/>
            <person name="Gautier V."/>
            <person name="Ament-Velasquez S.L."/>
            <person name="Kruys A."/>
            <person name="Hutchinson M.I."/>
            <person name="Powell A.J."/>
            <person name="Barry K."/>
            <person name="Miller A.N."/>
            <person name="Grigoriev I.V."/>
            <person name="Debuchy R."/>
            <person name="Gladieux P."/>
            <person name="Hiltunen Thoren M."/>
            <person name="Johannesson H."/>
        </authorList>
    </citation>
    <scope>NUCLEOTIDE SEQUENCE</scope>
    <source>
        <strain evidence="2">CBS 103.79</strain>
    </source>
</reference>
<dbReference type="SUPFAM" id="SSF56112">
    <property type="entry name" value="Protein kinase-like (PK-like)"/>
    <property type="match status" value="1"/>
</dbReference>
<dbReference type="EMBL" id="MU855694">
    <property type="protein sequence ID" value="KAK3900226.1"/>
    <property type="molecule type" value="Genomic_DNA"/>
</dbReference>
<gene>
    <name evidence="2" type="ORF">C8A05DRAFT_17449</name>
</gene>
<accession>A0AAN6MG59</accession>
<evidence type="ECO:0008006" key="4">
    <source>
        <dbReference type="Google" id="ProtNLM"/>
    </source>
</evidence>
<dbReference type="Proteomes" id="UP001303889">
    <property type="component" value="Unassembled WGS sequence"/>
</dbReference>
<sequence length="268" mass="29599">MASALPPTAPGELTLAHFVATSAFYCELSATDDVLAPGEIEPEDLGEDLTPPPGSPEGDDAAAPWTTSFPSFRTTEVAVICEDPADPFDSNRSRVRIDEQELTLLQGLGSDAELLKRDIAVFEKIAAAKFEPEVRTDRVYGIVRNEKDHLVGYLLYVTEKRKPLIFALGRKTPEDVKERWAEQIRFTLTALHEAGIAWGNAIPHNVLIDKPGDAWIVGLMRGHGKGEVDTGKEETMERDREGLDGILEFIDRGGDEDLQAFFWSYGED</sequence>
<dbReference type="InterPro" id="IPR011009">
    <property type="entry name" value="Kinase-like_dom_sf"/>
</dbReference>
<comment type="caution">
    <text evidence="2">The sequence shown here is derived from an EMBL/GenBank/DDBJ whole genome shotgun (WGS) entry which is preliminary data.</text>
</comment>
<evidence type="ECO:0000313" key="3">
    <source>
        <dbReference type="Proteomes" id="UP001303889"/>
    </source>
</evidence>
<reference evidence="2" key="2">
    <citation type="submission" date="2023-05" db="EMBL/GenBank/DDBJ databases">
        <authorList>
            <consortium name="Lawrence Berkeley National Laboratory"/>
            <person name="Steindorff A."/>
            <person name="Hensen N."/>
            <person name="Bonometti L."/>
            <person name="Westerberg I."/>
            <person name="Brannstrom I.O."/>
            <person name="Guillou S."/>
            <person name="Cros-Aarteil S."/>
            <person name="Calhoun S."/>
            <person name="Haridas S."/>
            <person name="Kuo A."/>
            <person name="Mondo S."/>
            <person name="Pangilinan J."/>
            <person name="Riley R."/>
            <person name="Labutti K."/>
            <person name="Andreopoulos B."/>
            <person name="Lipzen A."/>
            <person name="Chen C."/>
            <person name="Yanf M."/>
            <person name="Daum C."/>
            <person name="Ng V."/>
            <person name="Clum A."/>
            <person name="Ohm R."/>
            <person name="Martin F."/>
            <person name="Silar P."/>
            <person name="Natvig D."/>
            <person name="Lalanne C."/>
            <person name="Gautier V."/>
            <person name="Ament-Velasquez S.L."/>
            <person name="Kruys A."/>
            <person name="Hutchinson M.I."/>
            <person name="Powell A.J."/>
            <person name="Barry K."/>
            <person name="Miller A.N."/>
            <person name="Grigoriev I.V."/>
            <person name="Debuchy R."/>
            <person name="Gladieux P."/>
            <person name="Thoren M.H."/>
            <person name="Johannesson H."/>
        </authorList>
    </citation>
    <scope>NUCLEOTIDE SEQUENCE</scope>
    <source>
        <strain evidence="2">CBS 103.79</strain>
    </source>
</reference>
<organism evidence="2 3">
    <name type="scientific">Staphylotrichum tortipilum</name>
    <dbReference type="NCBI Taxonomy" id="2831512"/>
    <lineage>
        <taxon>Eukaryota</taxon>
        <taxon>Fungi</taxon>
        <taxon>Dikarya</taxon>
        <taxon>Ascomycota</taxon>
        <taxon>Pezizomycotina</taxon>
        <taxon>Sordariomycetes</taxon>
        <taxon>Sordariomycetidae</taxon>
        <taxon>Sordariales</taxon>
        <taxon>Chaetomiaceae</taxon>
        <taxon>Staphylotrichum</taxon>
    </lineage>
</organism>